<gene>
    <name evidence="1" type="ORF">JL193_01200</name>
</gene>
<evidence type="ECO:0000313" key="1">
    <source>
        <dbReference type="EMBL" id="QTD37954.1"/>
    </source>
</evidence>
<proteinExistence type="predicted"/>
<protein>
    <submittedName>
        <fullName evidence="1">Uncharacterized protein</fullName>
    </submittedName>
</protein>
<reference evidence="1 2" key="1">
    <citation type="submission" date="2021-03" db="EMBL/GenBank/DDBJ databases">
        <title>Complete genome of Polaribacter_sp.G4M1.</title>
        <authorList>
            <person name="Jeong S.W."/>
            <person name="Bae J.W."/>
        </authorList>
    </citation>
    <scope>NUCLEOTIDE SEQUENCE [LARGE SCALE GENOMIC DNA]</scope>
    <source>
        <strain evidence="1 2">G4M1</strain>
    </source>
</reference>
<accession>A0ABX7SWB2</accession>
<evidence type="ECO:0000313" key="2">
    <source>
        <dbReference type="Proteomes" id="UP000663935"/>
    </source>
</evidence>
<dbReference type="EMBL" id="CP071795">
    <property type="protein sequence ID" value="QTD37954.1"/>
    <property type="molecule type" value="Genomic_DNA"/>
</dbReference>
<keyword evidence="2" id="KW-1185">Reference proteome</keyword>
<dbReference type="RefSeq" id="WP_207972101.1">
    <property type="nucleotide sequence ID" value="NZ_CP071795.1"/>
</dbReference>
<sequence length="55" mass="6364">MKMKKNKLTKLLKIGVFFFGISLVLWNCEKTEEITPNSDLQEAHAVHVAIDEEFE</sequence>
<dbReference type="Proteomes" id="UP000663935">
    <property type="component" value="Chromosome"/>
</dbReference>
<name>A0ABX7SWB2_9FLAO</name>
<organism evidence="1 2">
    <name type="scientific">Polaribacter batillariae</name>
    <dbReference type="NCBI Taxonomy" id="2808900"/>
    <lineage>
        <taxon>Bacteria</taxon>
        <taxon>Pseudomonadati</taxon>
        <taxon>Bacteroidota</taxon>
        <taxon>Flavobacteriia</taxon>
        <taxon>Flavobacteriales</taxon>
        <taxon>Flavobacteriaceae</taxon>
    </lineage>
</organism>